<evidence type="ECO:0000313" key="1">
    <source>
        <dbReference type="EMBL" id="USJ19547.1"/>
    </source>
</evidence>
<dbReference type="EMBL" id="CP086395">
    <property type="protein sequence ID" value="USJ19547.1"/>
    <property type="molecule type" value="Genomic_DNA"/>
</dbReference>
<sequence>MIKFKDFYVSDSDYEEQMELFQNEYPNAEFIQITGGHMSPERIWFKYDDKLKEQPKLSIPKKIAEIADETWGYGDIDPLDIFGDVRLPDFENWWKSQDHPKDLIVAYLAGKALGVELVEVEE</sequence>
<gene>
    <name evidence="1" type="ORF">LMK00_06840</name>
</gene>
<dbReference type="AlphaFoldDB" id="A0A9Q8Y028"/>
<dbReference type="Proteomes" id="UP001056730">
    <property type="component" value="Chromosome"/>
</dbReference>
<name>A0A9Q8Y028_9LACT</name>
<protein>
    <recommendedName>
        <fullName evidence="3">Phage protein</fullName>
    </recommendedName>
</protein>
<proteinExistence type="predicted"/>
<reference evidence="1" key="1">
    <citation type="journal article" date="2022" name="Front. Microbiol.">
        <title>Feed Insects as a Reservoir of Granadaene-Producing Lactococci.</title>
        <authorList>
            <person name="Neuzil-Bunesova V."/>
            <person name="Ramirez Garcia A."/>
            <person name="Modrackova N."/>
            <person name="Makovska M."/>
            <person name="Sabolova M."/>
            <person name="Sproer C."/>
            <person name="Bunk B."/>
            <person name="Blom J."/>
            <person name="Schwab C."/>
        </authorList>
    </citation>
    <scope>NUCLEOTIDE SEQUENCE</scope>
    <source>
        <strain evidence="1">I4/6O</strain>
    </source>
</reference>
<accession>A0A9Q8Y028</accession>
<dbReference type="RefSeq" id="WP_252175094.1">
    <property type="nucleotide sequence ID" value="NZ_CP086395.1"/>
</dbReference>
<evidence type="ECO:0000313" key="2">
    <source>
        <dbReference type="Proteomes" id="UP001056730"/>
    </source>
</evidence>
<organism evidence="1 2">
    <name type="scientific">Lactococcus formosensis</name>
    <dbReference type="NCBI Taxonomy" id="1281486"/>
    <lineage>
        <taxon>Bacteria</taxon>
        <taxon>Bacillati</taxon>
        <taxon>Bacillota</taxon>
        <taxon>Bacilli</taxon>
        <taxon>Lactobacillales</taxon>
        <taxon>Streptococcaceae</taxon>
        <taxon>Lactococcus</taxon>
    </lineage>
</organism>
<dbReference type="KEGG" id="lfo:LMK00_06840"/>
<evidence type="ECO:0008006" key="3">
    <source>
        <dbReference type="Google" id="ProtNLM"/>
    </source>
</evidence>